<evidence type="ECO:0000313" key="1">
    <source>
        <dbReference type="EnsemblPlants" id="OGLUM11G15050.5"/>
    </source>
</evidence>
<accession>A0A0E0BJQ3</accession>
<keyword evidence="2" id="KW-1185">Reference proteome</keyword>
<dbReference type="PANTHER" id="PTHR46757:SF5">
    <property type="entry name" value="OS01G0827200 PROTEIN"/>
    <property type="match status" value="1"/>
</dbReference>
<dbReference type="InterPro" id="IPR044279">
    <property type="entry name" value="SNX2A/B"/>
</dbReference>
<organism evidence="1">
    <name type="scientific">Oryza glumipatula</name>
    <dbReference type="NCBI Taxonomy" id="40148"/>
    <lineage>
        <taxon>Eukaryota</taxon>
        <taxon>Viridiplantae</taxon>
        <taxon>Streptophyta</taxon>
        <taxon>Embryophyta</taxon>
        <taxon>Tracheophyta</taxon>
        <taxon>Spermatophyta</taxon>
        <taxon>Magnoliopsida</taxon>
        <taxon>Liliopsida</taxon>
        <taxon>Poales</taxon>
        <taxon>Poaceae</taxon>
        <taxon>BOP clade</taxon>
        <taxon>Oryzoideae</taxon>
        <taxon>Oryzeae</taxon>
        <taxon>Oryzinae</taxon>
        <taxon>Oryza</taxon>
    </lineage>
</organism>
<dbReference type="STRING" id="40148.A0A0E0BJQ3"/>
<dbReference type="HOGENOM" id="CLU_109555_0_0_1"/>
<evidence type="ECO:0000313" key="2">
    <source>
        <dbReference type="Proteomes" id="UP000026961"/>
    </source>
</evidence>
<reference evidence="1" key="1">
    <citation type="submission" date="2015-04" db="UniProtKB">
        <authorList>
            <consortium name="EnsemblPlants"/>
        </authorList>
    </citation>
    <scope>IDENTIFICATION</scope>
</reference>
<dbReference type="Gramene" id="OGLUM11G15050.5">
    <property type="protein sequence ID" value="OGLUM11G15050.5"/>
    <property type="gene ID" value="OGLUM11G15050"/>
</dbReference>
<dbReference type="PANTHER" id="PTHR46757">
    <property type="entry name" value="SORTING NEXIN-RELATED"/>
    <property type="match status" value="1"/>
</dbReference>
<dbReference type="AlphaFoldDB" id="A0A0E0BJQ3"/>
<proteinExistence type="predicted"/>
<reference evidence="1" key="2">
    <citation type="submission" date="2018-05" db="EMBL/GenBank/DDBJ databases">
        <title>OgluRS3 (Oryza glumaepatula Reference Sequence Version 3).</title>
        <authorList>
            <person name="Zhang J."/>
            <person name="Kudrna D."/>
            <person name="Lee S."/>
            <person name="Talag J."/>
            <person name="Welchert J."/>
            <person name="Wing R.A."/>
        </authorList>
    </citation>
    <scope>NUCLEOTIDE SEQUENCE [LARGE SCALE GENOMIC DNA]</scope>
</reference>
<dbReference type="EnsemblPlants" id="OGLUM11G15050.5">
    <property type="protein sequence ID" value="OGLUM11G15050.5"/>
    <property type="gene ID" value="OGLUM11G15050"/>
</dbReference>
<protein>
    <submittedName>
        <fullName evidence="1">Uncharacterized protein</fullName>
    </submittedName>
</protein>
<dbReference type="Proteomes" id="UP000026961">
    <property type="component" value="Chromosome 11"/>
</dbReference>
<sequence>MVRPEAPPRQGHRWNASSRFCSVVRDVFFFASHLSLLWRSWGAHHLFDGMATRCNGGRGAMDFIGMFKDLKQTVANGLVAVRPPSVEEQTDAKFVMHKAKLEDFEQHLMTASQQENNMNEIIRFNKQKRHGLVEMLKGFARNQCAMAGTHGNTSVLPGHWQPAIPICRSTTYPDREDLSAVEGCHHLYTHLKHTHTVGYAATIEGCLRLFLGGWPHFKSLADEISILNDYYGPSPA</sequence>
<name>A0A0E0BJQ3_9ORYZ</name>